<reference evidence="2" key="1">
    <citation type="journal article" date="2022" name="Mol. Ecol. Resour.">
        <title>The genomes of chicory, endive, great burdock and yacon provide insights into Asteraceae palaeo-polyploidization history and plant inulin production.</title>
        <authorList>
            <person name="Fan W."/>
            <person name="Wang S."/>
            <person name="Wang H."/>
            <person name="Wang A."/>
            <person name="Jiang F."/>
            <person name="Liu H."/>
            <person name="Zhao H."/>
            <person name="Xu D."/>
            <person name="Zhang Y."/>
        </authorList>
    </citation>
    <scope>NUCLEOTIDE SEQUENCE [LARGE SCALE GENOMIC DNA]</scope>
    <source>
        <strain evidence="2">cv. Niubang</strain>
    </source>
</reference>
<reference evidence="1 2" key="2">
    <citation type="journal article" date="2022" name="Mol. Ecol. Resour.">
        <title>The genomes of chicory, endive, great burdock and yacon provide insights into Asteraceae paleo-polyploidization history and plant inulin production.</title>
        <authorList>
            <person name="Fan W."/>
            <person name="Wang S."/>
            <person name="Wang H."/>
            <person name="Wang A."/>
            <person name="Jiang F."/>
            <person name="Liu H."/>
            <person name="Zhao H."/>
            <person name="Xu D."/>
            <person name="Zhang Y."/>
        </authorList>
    </citation>
    <scope>NUCLEOTIDE SEQUENCE [LARGE SCALE GENOMIC DNA]</scope>
    <source>
        <strain evidence="2">cv. Niubang</strain>
    </source>
</reference>
<dbReference type="EMBL" id="CM042048">
    <property type="protein sequence ID" value="KAI3757263.1"/>
    <property type="molecule type" value="Genomic_DNA"/>
</dbReference>
<comment type="caution">
    <text evidence="1">The sequence shown here is derived from an EMBL/GenBank/DDBJ whole genome shotgun (WGS) entry which is preliminary data.</text>
</comment>
<accession>A0ACB9EF82</accession>
<sequence>MKTNSTSCLCLWMLFILSPFATIINADESDIRCLRSFKESLEDPENVLSTWDFNNMTEGFICRFTGIDCWHPDESKVLNIRLPDMGLRGSFPMGLKNCRSMSGLDLSSNDISGPIPSDIGDVIPYVTSLDLSNNNLSGPTPPTIANCTFINVLRLENNHLTGRIPPEISGLDRIKVFSVANNRLSGPIPIFINVSFSEENYGNNPGLCGHPFNACKHEDRDDLFLDGFAVGFPLFTTLSMLFMFFCLRTSSISKMLSNLLPIKKIERRKHPMVPQILVAEESSTDERNVTCSYVFDTQVTAMEKLIRRLRLAELEMATNEFDDKNVIGHGNIGVMYKGGFLNGLLLAVKRLHRFESLEKEFLTEIKVLGKLR</sequence>
<evidence type="ECO:0000313" key="1">
    <source>
        <dbReference type="EMBL" id="KAI3757263.1"/>
    </source>
</evidence>
<proteinExistence type="predicted"/>
<protein>
    <submittedName>
        <fullName evidence="1">Uncharacterized protein</fullName>
    </submittedName>
</protein>
<organism evidence="1 2">
    <name type="scientific">Arctium lappa</name>
    <name type="common">Greater burdock</name>
    <name type="synonym">Lappa major</name>
    <dbReference type="NCBI Taxonomy" id="4217"/>
    <lineage>
        <taxon>Eukaryota</taxon>
        <taxon>Viridiplantae</taxon>
        <taxon>Streptophyta</taxon>
        <taxon>Embryophyta</taxon>
        <taxon>Tracheophyta</taxon>
        <taxon>Spermatophyta</taxon>
        <taxon>Magnoliopsida</taxon>
        <taxon>eudicotyledons</taxon>
        <taxon>Gunneridae</taxon>
        <taxon>Pentapetalae</taxon>
        <taxon>asterids</taxon>
        <taxon>campanulids</taxon>
        <taxon>Asterales</taxon>
        <taxon>Asteraceae</taxon>
        <taxon>Carduoideae</taxon>
        <taxon>Cardueae</taxon>
        <taxon>Arctiinae</taxon>
        <taxon>Arctium</taxon>
    </lineage>
</organism>
<dbReference type="Proteomes" id="UP001055879">
    <property type="component" value="Linkage Group LG02"/>
</dbReference>
<name>A0ACB9EF82_ARCLA</name>
<gene>
    <name evidence="1" type="ORF">L6452_04797</name>
</gene>
<keyword evidence="2" id="KW-1185">Reference proteome</keyword>
<evidence type="ECO:0000313" key="2">
    <source>
        <dbReference type="Proteomes" id="UP001055879"/>
    </source>
</evidence>